<evidence type="ECO:0000256" key="3">
    <source>
        <dbReference type="ARBA" id="ARBA00022679"/>
    </source>
</evidence>
<dbReference type="EMBL" id="JNGW01000013">
    <property type="protein sequence ID" value="KDR53596.1"/>
    <property type="molecule type" value="Genomic_DNA"/>
</dbReference>
<protein>
    <recommendedName>
        <fullName evidence="8">Cardiolipin synthase</fullName>
        <ecNumber evidence="8">2.7.8.-</ecNumber>
    </recommendedName>
</protein>
<comment type="caution">
    <text evidence="10">The sequence shown here is derived from an EMBL/GenBank/DDBJ whole genome shotgun (WGS) entry which is preliminary data.</text>
</comment>
<dbReference type="PATRIC" id="fig|1122985.7.peg.211"/>
<dbReference type="InterPro" id="IPR025202">
    <property type="entry name" value="PLD-like_dom"/>
</dbReference>
<sequence>MIEPSRIRSFLISLLIPLTAFSQGSDSLIVQQMRDEGVKFSHNNSVVLLTTGQEKFDDMFSAISRAQHSVHLEYFNFRNDSIADRLFELLVEKANEGVKVRALFDGFGNDSNNRPLKKNHLRTLRERGIEIFEFDPVQFPWVNHVFHRDHRKIVVIDGNVAYTGGMNVADYYIKGTEVVGSWRDMHCRIEGQEVNTLQAIFLKMWNKVAKQNVYGAEYYRGNDKLGYFDNLKPDTCQTAGKKMVGILNREPRTSNKIIRSFYTKAINDSRDSIKLINPYLTLNRALKKALRNAVKRGVKVEIMVSTHSDIPLTPDCVFYNVHKLMKRGVTVWMYEPGFHHTKVIMVDGKFCTVGSANLNARSLRFDYEDNAVIIDKETTQQLSDLFDKDKADCFKLTPESWNKFRTPWQKFVGWFAHLLSPWL</sequence>
<dbReference type="eggNOG" id="COG1502">
    <property type="taxonomic scope" value="Bacteria"/>
</dbReference>
<keyword evidence="3" id="KW-0808">Transferase</keyword>
<evidence type="ECO:0000313" key="10">
    <source>
        <dbReference type="EMBL" id="KDR53596.1"/>
    </source>
</evidence>
<organism evidence="10 11">
    <name type="scientific">Hoylesella loescheii DSM 19665 = JCM 12249 = ATCC 15930</name>
    <dbReference type="NCBI Taxonomy" id="1122985"/>
    <lineage>
        <taxon>Bacteria</taxon>
        <taxon>Pseudomonadati</taxon>
        <taxon>Bacteroidota</taxon>
        <taxon>Bacteroidia</taxon>
        <taxon>Bacteroidales</taxon>
        <taxon>Prevotellaceae</taxon>
        <taxon>Hoylesella</taxon>
    </lineage>
</organism>
<dbReference type="RefSeq" id="WP_018966452.1">
    <property type="nucleotide sequence ID" value="NZ_KB899210.1"/>
</dbReference>
<dbReference type="CDD" id="cd09110">
    <property type="entry name" value="PLDc_CLS_1"/>
    <property type="match status" value="1"/>
</dbReference>
<dbReference type="SMART" id="SM00155">
    <property type="entry name" value="PLDc"/>
    <property type="match status" value="2"/>
</dbReference>
<keyword evidence="11" id="KW-1185">Reference proteome</keyword>
<proteinExistence type="predicted"/>
<evidence type="ECO:0000256" key="2">
    <source>
        <dbReference type="ARBA" id="ARBA00022475"/>
    </source>
</evidence>
<dbReference type="GO" id="GO:0008808">
    <property type="term" value="F:cardiolipin synthase activity"/>
    <property type="evidence" value="ECO:0007669"/>
    <property type="project" value="UniProtKB-UniRule"/>
</dbReference>
<dbReference type="CDD" id="cd09112">
    <property type="entry name" value="PLDc_CLS_2"/>
    <property type="match status" value="1"/>
</dbReference>
<keyword evidence="4" id="KW-0812">Transmembrane</keyword>
<reference evidence="10 11" key="1">
    <citation type="submission" date="2013-08" db="EMBL/GenBank/DDBJ databases">
        <authorList>
            <person name="Weinstock G."/>
            <person name="Sodergren E."/>
            <person name="Wylie T."/>
            <person name="Fulton L."/>
            <person name="Fulton R."/>
            <person name="Fronick C."/>
            <person name="O'Laughlin M."/>
            <person name="Godfrey J."/>
            <person name="Miner T."/>
            <person name="Herter B."/>
            <person name="Appelbaum E."/>
            <person name="Cordes M."/>
            <person name="Lek S."/>
            <person name="Wollam A."/>
            <person name="Pepin K.H."/>
            <person name="Palsikar V.B."/>
            <person name="Mitreva M."/>
            <person name="Wilson R.K."/>
        </authorList>
    </citation>
    <scope>NUCLEOTIDE SEQUENCE [LARGE SCALE GENOMIC DNA]</scope>
    <source>
        <strain evidence="10 11">ATCC 15930</strain>
    </source>
</reference>
<dbReference type="InterPro" id="IPR022924">
    <property type="entry name" value="Cardiolipin_synthase"/>
</dbReference>
<keyword evidence="7" id="KW-0472">Membrane</keyword>
<evidence type="ECO:0000259" key="9">
    <source>
        <dbReference type="PROSITE" id="PS50035"/>
    </source>
</evidence>
<dbReference type="Pfam" id="PF13091">
    <property type="entry name" value="PLDc_2"/>
    <property type="match status" value="2"/>
</dbReference>
<feature type="domain" description="PLD phosphodiesterase" evidence="9">
    <location>
        <begin position="145"/>
        <end position="172"/>
    </location>
</feature>
<dbReference type="PROSITE" id="PS50035">
    <property type="entry name" value="PLD"/>
    <property type="match status" value="2"/>
</dbReference>
<dbReference type="AlphaFoldDB" id="A0A069QUQ9"/>
<evidence type="ECO:0000256" key="6">
    <source>
        <dbReference type="ARBA" id="ARBA00022989"/>
    </source>
</evidence>
<dbReference type="InterPro" id="IPR001736">
    <property type="entry name" value="PLipase_D/transphosphatidylase"/>
</dbReference>
<dbReference type="Gene3D" id="3.30.870.10">
    <property type="entry name" value="Endonuclease Chain A"/>
    <property type="match status" value="2"/>
</dbReference>
<keyword evidence="2" id="KW-1003">Cell membrane</keyword>
<keyword evidence="5" id="KW-0677">Repeat</keyword>
<comment type="subcellular location">
    <subcellularLocation>
        <location evidence="1">Cell membrane</location>
    </subcellularLocation>
</comment>
<dbReference type="GO" id="GO:0005886">
    <property type="term" value="C:plasma membrane"/>
    <property type="evidence" value="ECO:0007669"/>
    <property type="project" value="UniProtKB-SubCell"/>
</dbReference>
<dbReference type="HOGENOM" id="CLU_038053_1_1_10"/>
<dbReference type="PANTHER" id="PTHR21248:SF22">
    <property type="entry name" value="PHOSPHOLIPASE D"/>
    <property type="match status" value="1"/>
</dbReference>
<dbReference type="NCBIfam" id="TIGR04265">
    <property type="entry name" value="bac_cardiolipin"/>
    <property type="match status" value="1"/>
</dbReference>
<evidence type="ECO:0000313" key="11">
    <source>
        <dbReference type="Proteomes" id="UP000027442"/>
    </source>
</evidence>
<evidence type="ECO:0000256" key="8">
    <source>
        <dbReference type="NCBIfam" id="TIGR04265"/>
    </source>
</evidence>
<evidence type="ECO:0000256" key="4">
    <source>
        <dbReference type="ARBA" id="ARBA00022692"/>
    </source>
</evidence>
<dbReference type="PANTHER" id="PTHR21248">
    <property type="entry name" value="CARDIOLIPIN SYNTHASE"/>
    <property type="match status" value="1"/>
</dbReference>
<evidence type="ECO:0000256" key="1">
    <source>
        <dbReference type="ARBA" id="ARBA00004236"/>
    </source>
</evidence>
<dbReference type="Proteomes" id="UP000027442">
    <property type="component" value="Unassembled WGS sequence"/>
</dbReference>
<dbReference type="EC" id="2.7.8.-" evidence="8"/>
<dbReference type="SUPFAM" id="SSF56024">
    <property type="entry name" value="Phospholipase D/nuclease"/>
    <property type="match status" value="2"/>
</dbReference>
<feature type="domain" description="PLD phosphodiesterase" evidence="9">
    <location>
        <begin position="335"/>
        <end position="362"/>
    </location>
</feature>
<accession>A0A069QUQ9</accession>
<evidence type="ECO:0000256" key="5">
    <source>
        <dbReference type="ARBA" id="ARBA00022737"/>
    </source>
</evidence>
<dbReference type="GO" id="GO:0032049">
    <property type="term" value="P:cardiolipin biosynthetic process"/>
    <property type="evidence" value="ECO:0007669"/>
    <property type="project" value="UniProtKB-UniRule"/>
</dbReference>
<name>A0A069QUQ9_HOYLO</name>
<keyword evidence="6" id="KW-1133">Transmembrane helix</keyword>
<evidence type="ECO:0000256" key="7">
    <source>
        <dbReference type="ARBA" id="ARBA00023136"/>
    </source>
</evidence>
<gene>
    <name evidence="10" type="ORF">HMPREF1991_00203</name>
</gene>